<keyword evidence="12" id="KW-1185">Reference proteome</keyword>
<evidence type="ECO:0000313" key="11">
    <source>
        <dbReference type="EMBL" id="ORC92176.1"/>
    </source>
</evidence>
<feature type="transmembrane region" description="Helical" evidence="10">
    <location>
        <begin position="380"/>
        <end position="400"/>
    </location>
</feature>
<protein>
    <recommendedName>
        <fullName evidence="3">dolichol kinase</fullName>
        <ecNumber evidence="3">2.7.1.108</ecNumber>
    </recommendedName>
</protein>
<dbReference type="STRING" id="67003.A0A1X0P5F5"/>
<dbReference type="GO" id="GO:0043048">
    <property type="term" value="P:dolichyl monophosphate biosynthetic process"/>
    <property type="evidence" value="ECO:0007669"/>
    <property type="project" value="TreeGrafter"/>
</dbReference>
<dbReference type="PANTHER" id="PTHR13205:SF15">
    <property type="entry name" value="DOLICHOL KINASE"/>
    <property type="match status" value="1"/>
</dbReference>
<feature type="transmembrane region" description="Helical" evidence="10">
    <location>
        <begin position="133"/>
        <end position="151"/>
    </location>
</feature>
<evidence type="ECO:0000256" key="8">
    <source>
        <dbReference type="ARBA" id="ARBA00022989"/>
    </source>
</evidence>
<evidence type="ECO:0000256" key="7">
    <source>
        <dbReference type="ARBA" id="ARBA00022824"/>
    </source>
</evidence>
<reference evidence="11 12" key="1">
    <citation type="submission" date="2017-03" db="EMBL/GenBank/DDBJ databases">
        <title>An alternative strategy for trypanosome survival in the mammalian bloodstream revealed through genome and transcriptome analysis of the ubiquitous bovine parasite Trypanosoma (Megatrypanum) theileri.</title>
        <authorList>
            <person name="Kelly S."/>
            <person name="Ivens A."/>
            <person name="Mott A."/>
            <person name="O'Neill E."/>
            <person name="Emms D."/>
            <person name="Macleod O."/>
            <person name="Voorheis P."/>
            <person name="Matthews J."/>
            <person name="Matthews K."/>
            <person name="Carrington M."/>
        </authorList>
    </citation>
    <scope>NUCLEOTIDE SEQUENCE [LARGE SCALE GENOMIC DNA]</scope>
    <source>
        <strain evidence="11">Edinburgh</strain>
    </source>
</reference>
<dbReference type="InterPro" id="IPR032974">
    <property type="entry name" value="Polypren_kinase"/>
</dbReference>
<dbReference type="AlphaFoldDB" id="A0A1X0P5F5"/>
<dbReference type="OrthoDB" id="377083at2759"/>
<keyword evidence="5 10" id="KW-0812">Transmembrane</keyword>
<keyword evidence="8 10" id="KW-1133">Transmembrane helix</keyword>
<dbReference type="VEuPathDB" id="TriTrypDB:TM35_000043900"/>
<proteinExistence type="inferred from homology"/>
<evidence type="ECO:0000256" key="10">
    <source>
        <dbReference type="SAM" id="Phobius"/>
    </source>
</evidence>
<gene>
    <name evidence="11" type="ORF">TM35_000043900</name>
</gene>
<keyword evidence="4" id="KW-0808">Transferase</keyword>
<keyword evidence="9 10" id="KW-0472">Membrane</keyword>
<feature type="transmembrane region" description="Helical" evidence="10">
    <location>
        <begin position="420"/>
        <end position="447"/>
    </location>
</feature>
<evidence type="ECO:0000256" key="9">
    <source>
        <dbReference type="ARBA" id="ARBA00023136"/>
    </source>
</evidence>
<comment type="subcellular location">
    <subcellularLocation>
        <location evidence="1">Endoplasmic reticulum membrane</location>
        <topology evidence="1">Multi-pass membrane protein</topology>
    </subcellularLocation>
</comment>
<evidence type="ECO:0000313" key="12">
    <source>
        <dbReference type="Proteomes" id="UP000192257"/>
    </source>
</evidence>
<comment type="similarity">
    <text evidence="2">Belongs to the polyprenol kinase family.</text>
</comment>
<evidence type="ECO:0000256" key="6">
    <source>
        <dbReference type="ARBA" id="ARBA00022777"/>
    </source>
</evidence>
<organism evidence="11 12">
    <name type="scientific">Trypanosoma theileri</name>
    <dbReference type="NCBI Taxonomy" id="67003"/>
    <lineage>
        <taxon>Eukaryota</taxon>
        <taxon>Discoba</taxon>
        <taxon>Euglenozoa</taxon>
        <taxon>Kinetoplastea</taxon>
        <taxon>Metakinetoplastina</taxon>
        <taxon>Trypanosomatida</taxon>
        <taxon>Trypanosomatidae</taxon>
        <taxon>Trypanosoma</taxon>
    </lineage>
</organism>
<feature type="transmembrane region" description="Helical" evidence="10">
    <location>
        <begin position="109"/>
        <end position="127"/>
    </location>
</feature>
<sequence>MMIYPRLRIEVSYSSTLIAAWAFALAVMSWCAGHAMQGATILVLSLLALTAPHGESRMLLPLLFLSERLLDNVMMMGQSPVEFYASTLLSYLTLVVCSGERRGSGQRNIFLESVVQAVVGLVVVYVICKDCVFSFAAGAFVLTGFLFFLVLNPLLGENEAVLIASLAGFYLCDAAINNSMSGNEALLHAGGYFTTKTHIAGRAAVLSAIFQTIILFIGSKYCMTLRVSNSKSSERSISVPWITFLFWSSLVGIISIMHAIVSFQFKEDVFLWLWKYITTSRYRLNVLLVWMAVVPISVYCVDVFTKGVRQTVRRKLFHLIALFSFTPVAIVEPQFLSFALSVVTSIAIIVELARYYKVWGSHTLSRFLVDHIDSRESIKGVVRTHIYLMYGLGLSMIFRYRHEIPQHLQNFPQTPRVMDLAITVIPGLTSLGVVDACAAIVGSTFLLTYRRALGRYLSNSLYTERANASITHKTTTGTVAGLLFGSFFWAVVLLVTHTLGERAAPHTFLLIIVCSVTECFLDGIDNLQLPLVVDGAVHTLFAILLHNPKFWR</sequence>
<keyword evidence="6 11" id="KW-0418">Kinase</keyword>
<feature type="transmembrane region" description="Helical" evidence="10">
    <location>
        <begin position="160"/>
        <end position="179"/>
    </location>
</feature>
<feature type="transmembrane region" description="Helical" evidence="10">
    <location>
        <begin position="285"/>
        <end position="304"/>
    </location>
</feature>
<dbReference type="EC" id="2.7.1.108" evidence="3"/>
<dbReference type="EMBL" id="NBCO01000004">
    <property type="protein sequence ID" value="ORC92176.1"/>
    <property type="molecule type" value="Genomic_DNA"/>
</dbReference>
<feature type="transmembrane region" description="Helical" evidence="10">
    <location>
        <begin position="74"/>
        <end position="97"/>
    </location>
</feature>
<dbReference type="RefSeq" id="XP_028886242.1">
    <property type="nucleotide sequence ID" value="XM_029022584.1"/>
</dbReference>
<feature type="transmembrane region" description="Helical" evidence="10">
    <location>
        <begin position="316"/>
        <end position="332"/>
    </location>
</feature>
<evidence type="ECO:0000256" key="4">
    <source>
        <dbReference type="ARBA" id="ARBA00022679"/>
    </source>
</evidence>
<accession>A0A1X0P5F5</accession>
<dbReference type="PANTHER" id="PTHR13205">
    <property type="entry name" value="TRANSMEMBRANE PROTEIN 15-RELATED"/>
    <property type="match status" value="1"/>
</dbReference>
<feature type="transmembrane region" description="Helical" evidence="10">
    <location>
        <begin position="199"/>
        <end position="218"/>
    </location>
</feature>
<feature type="transmembrane region" description="Helical" evidence="10">
    <location>
        <begin position="239"/>
        <end position="265"/>
    </location>
</feature>
<dbReference type="GO" id="GO:0004168">
    <property type="term" value="F:dolichol kinase activity"/>
    <property type="evidence" value="ECO:0007669"/>
    <property type="project" value="UniProtKB-EC"/>
</dbReference>
<evidence type="ECO:0000256" key="3">
    <source>
        <dbReference type="ARBA" id="ARBA00012132"/>
    </source>
</evidence>
<dbReference type="GO" id="GO:0005789">
    <property type="term" value="C:endoplasmic reticulum membrane"/>
    <property type="evidence" value="ECO:0007669"/>
    <property type="project" value="UniProtKB-SubCell"/>
</dbReference>
<feature type="transmembrane region" description="Helical" evidence="10">
    <location>
        <begin position="338"/>
        <end position="359"/>
    </location>
</feature>
<evidence type="ECO:0000256" key="2">
    <source>
        <dbReference type="ARBA" id="ARBA00010794"/>
    </source>
</evidence>
<dbReference type="GeneID" id="39982364"/>
<keyword evidence="7" id="KW-0256">Endoplasmic reticulum</keyword>
<evidence type="ECO:0000256" key="5">
    <source>
        <dbReference type="ARBA" id="ARBA00022692"/>
    </source>
</evidence>
<name>A0A1X0P5F5_9TRYP</name>
<evidence type="ECO:0000256" key="1">
    <source>
        <dbReference type="ARBA" id="ARBA00004477"/>
    </source>
</evidence>
<dbReference type="Proteomes" id="UP000192257">
    <property type="component" value="Unassembled WGS sequence"/>
</dbReference>
<comment type="caution">
    <text evidence="11">The sequence shown here is derived from an EMBL/GenBank/DDBJ whole genome shotgun (WGS) entry which is preliminary data.</text>
</comment>
<feature type="transmembrane region" description="Helical" evidence="10">
    <location>
        <begin position="479"/>
        <end position="497"/>
    </location>
</feature>